<gene>
    <name evidence="4" type="ORF">VFH_I094520</name>
</gene>
<dbReference type="Proteomes" id="UP001157006">
    <property type="component" value="Chromosome 1S"/>
</dbReference>
<evidence type="ECO:0000256" key="3">
    <source>
        <dbReference type="PROSITE-ProRule" id="PRU00708"/>
    </source>
</evidence>
<dbReference type="InterPro" id="IPR011990">
    <property type="entry name" value="TPR-like_helical_dom_sf"/>
</dbReference>
<dbReference type="Pfam" id="PF01535">
    <property type="entry name" value="PPR"/>
    <property type="match status" value="2"/>
</dbReference>
<dbReference type="PROSITE" id="PS51375">
    <property type="entry name" value="PPR"/>
    <property type="match status" value="1"/>
</dbReference>
<dbReference type="PANTHER" id="PTHR47939">
    <property type="entry name" value="MEMBRANE-ASSOCIATED SALT-INDUCIBLE PROTEIN-LIKE"/>
    <property type="match status" value="1"/>
</dbReference>
<dbReference type="NCBIfam" id="TIGR00756">
    <property type="entry name" value="PPR"/>
    <property type="match status" value="2"/>
</dbReference>
<keyword evidence="2" id="KW-0677">Repeat</keyword>
<dbReference type="PANTHER" id="PTHR47939:SF13">
    <property type="entry name" value="OS03G0201400 PROTEIN"/>
    <property type="match status" value="1"/>
</dbReference>
<dbReference type="Gene3D" id="1.25.40.10">
    <property type="entry name" value="Tetratricopeptide repeat domain"/>
    <property type="match status" value="1"/>
</dbReference>
<accession>A0AAV0Z7M1</accession>
<dbReference type="EMBL" id="OX451735">
    <property type="protein sequence ID" value="CAI8593498.1"/>
    <property type="molecule type" value="Genomic_DNA"/>
</dbReference>
<sequence length="340" mass="38286">MSFLRKTQLNIPLNPLSILRRFATLTPKPFPDKPTATYYDNLAADAANAADFDSLHSLLNKRIQDGFFNTKRTFSFITNTNFTPSFLNNLITTISRLNPGLSRRNAFDSLITRLCKLRRADDALYVVESMSRVDSSELKACTFHPIISFLTREKSLDHAHLVVETMNRLGVSPDLTVRNYFLTTHCFTGNIEAAVDVLKTIENEGLSADTRTYDALVLGACKKGNVDGAMVLVRRMVEDGVPMLYSTHMFLIEAMLKMNWFEQALCYVRCFSGKDKALDNELFGCLGGKLVEMNKLKEAMVVFGEMDERGLEMCGRMREFYEMNVGVGNVGVSCRKKELG</sequence>
<protein>
    <recommendedName>
        <fullName evidence="6">Pentatricopeptide repeat-containing protein</fullName>
    </recommendedName>
</protein>
<evidence type="ECO:0008006" key="6">
    <source>
        <dbReference type="Google" id="ProtNLM"/>
    </source>
</evidence>
<evidence type="ECO:0000256" key="1">
    <source>
        <dbReference type="ARBA" id="ARBA00007626"/>
    </source>
</evidence>
<dbReference type="AlphaFoldDB" id="A0AAV0Z7M1"/>
<feature type="repeat" description="PPR" evidence="3">
    <location>
        <begin position="209"/>
        <end position="243"/>
    </location>
</feature>
<dbReference type="InterPro" id="IPR002885">
    <property type="entry name" value="PPR_rpt"/>
</dbReference>
<comment type="similarity">
    <text evidence="1">Belongs to the PPR family. P subfamily.</text>
</comment>
<proteinExistence type="inferred from homology"/>
<organism evidence="4 5">
    <name type="scientific">Vicia faba</name>
    <name type="common">Broad bean</name>
    <name type="synonym">Faba vulgaris</name>
    <dbReference type="NCBI Taxonomy" id="3906"/>
    <lineage>
        <taxon>Eukaryota</taxon>
        <taxon>Viridiplantae</taxon>
        <taxon>Streptophyta</taxon>
        <taxon>Embryophyta</taxon>
        <taxon>Tracheophyta</taxon>
        <taxon>Spermatophyta</taxon>
        <taxon>Magnoliopsida</taxon>
        <taxon>eudicotyledons</taxon>
        <taxon>Gunneridae</taxon>
        <taxon>Pentapetalae</taxon>
        <taxon>rosids</taxon>
        <taxon>fabids</taxon>
        <taxon>Fabales</taxon>
        <taxon>Fabaceae</taxon>
        <taxon>Papilionoideae</taxon>
        <taxon>50 kb inversion clade</taxon>
        <taxon>NPAAA clade</taxon>
        <taxon>Hologalegina</taxon>
        <taxon>IRL clade</taxon>
        <taxon>Fabeae</taxon>
        <taxon>Vicia</taxon>
    </lineage>
</organism>
<evidence type="ECO:0000313" key="4">
    <source>
        <dbReference type="EMBL" id="CAI8593498.1"/>
    </source>
</evidence>
<keyword evidence="5" id="KW-1185">Reference proteome</keyword>
<dbReference type="InterPro" id="IPR050667">
    <property type="entry name" value="PPR-containing_protein"/>
</dbReference>
<evidence type="ECO:0000256" key="2">
    <source>
        <dbReference type="ARBA" id="ARBA00022737"/>
    </source>
</evidence>
<dbReference type="Pfam" id="PF12854">
    <property type="entry name" value="PPR_1"/>
    <property type="match status" value="1"/>
</dbReference>
<name>A0AAV0Z7M1_VICFA</name>
<evidence type="ECO:0000313" key="5">
    <source>
        <dbReference type="Proteomes" id="UP001157006"/>
    </source>
</evidence>
<reference evidence="4 5" key="1">
    <citation type="submission" date="2023-01" db="EMBL/GenBank/DDBJ databases">
        <authorList>
            <person name="Kreplak J."/>
        </authorList>
    </citation>
    <scope>NUCLEOTIDE SEQUENCE [LARGE SCALE GENOMIC DNA]</scope>
</reference>